<keyword evidence="4" id="KW-0238">DNA-binding</keyword>
<evidence type="ECO:0000256" key="2">
    <source>
        <dbReference type="ARBA" id="ARBA00022737"/>
    </source>
</evidence>
<dbReference type="FunFam" id="1.10.10.60:FF:000394">
    <property type="entry name" value="MYB transcription factor"/>
    <property type="match status" value="1"/>
</dbReference>
<dbReference type="FunFam" id="1.10.10.60:FF:000001">
    <property type="entry name" value="MYB-related transcription factor"/>
    <property type="match status" value="1"/>
</dbReference>
<evidence type="ECO:0000259" key="8">
    <source>
        <dbReference type="PROSITE" id="PS51294"/>
    </source>
</evidence>
<dbReference type="InterPro" id="IPR017930">
    <property type="entry name" value="Myb_dom"/>
</dbReference>
<evidence type="ECO:0000259" key="7">
    <source>
        <dbReference type="PROSITE" id="PS50090"/>
    </source>
</evidence>
<evidence type="ECO:0000256" key="5">
    <source>
        <dbReference type="ARBA" id="ARBA00023163"/>
    </source>
</evidence>
<dbReference type="GO" id="GO:0005634">
    <property type="term" value="C:nucleus"/>
    <property type="evidence" value="ECO:0007669"/>
    <property type="project" value="UniProtKB-SubCell"/>
</dbReference>
<sequence>MGRAPCCDNGDRNKGAWTKEEDERLVHYIQSHGEGCWRSLPRAAGLLRCGKSCRLRWINYLRPDLKRGNFSEDEEDLIFKLHALLGNKWSLIAGRLPGRTDNEIKNYWNSHLKRKLLSRGFDSKTRRPFYKTTGHLSTEQNTITQPKIETDHEKYSGETVEDQIQSSTGDQCDQVIPSETHKEELPNLNLELSITSPSTYFPASDDVVRSNKETCHARLSSGNEDFNGLNSVGCYVDFPRTMLLLR</sequence>
<dbReference type="SUPFAM" id="SSF46689">
    <property type="entry name" value="Homeodomain-like"/>
    <property type="match status" value="1"/>
</dbReference>
<dbReference type="EMBL" id="MN906733">
    <property type="protein sequence ID" value="QHG11486.1"/>
    <property type="molecule type" value="mRNA"/>
</dbReference>
<dbReference type="AlphaFoldDB" id="A0A6B9QRI3"/>
<keyword evidence="2" id="KW-0677">Repeat</keyword>
<evidence type="ECO:0000256" key="3">
    <source>
        <dbReference type="ARBA" id="ARBA00023015"/>
    </source>
</evidence>
<dbReference type="InterPro" id="IPR009057">
    <property type="entry name" value="Homeodomain-like_sf"/>
</dbReference>
<name>A0A6B9QRI3_TAXCH</name>
<dbReference type="Gene3D" id="1.10.10.60">
    <property type="entry name" value="Homeodomain-like"/>
    <property type="match status" value="2"/>
</dbReference>
<protein>
    <submittedName>
        <fullName evidence="9">R2R3-MYB transcription factor 58</fullName>
    </submittedName>
</protein>
<accession>A0A6B9QRI3</accession>
<feature type="domain" description="Myb-like" evidence="7">
    <location>
        <begin position="9"/>
        <end position="61"/>
    </location>
</feature>
<dbReference type="Pfam" id="PF00249">
    <property type="entry name" value="Myb_DNA-binding"/>
    <property type="match status" value="2"/>
</dbReference>
<dbReference type="InterPro" id="IPR015495">
    <property type="entry name" value="Myb_TF_plants"/>
</dbReference>
<organism evidence="9">
    <name type="scientific">Taxus chinensis</name>
    <name type="common">Chinese yew</name>
    <name type="synonym">Taxus wallichiana var. chinensis</name>
    <dbReference type="NCBI Taxonomy" id="29808"/>
    <lineage>
        <taxon>Eukaryota</taxon>
        <taxon>Viridiplantae</taxon>
        <taxon>Streptophyta</taxon>
        <taxon>Embryophyta</taxon>
        <taxon>Tracheophyta</taxon>
        <taxon>Spermatophyta</taxon>
        <taxon>Pinopsida</taxon>
        <taxon>Pinidae</taxon>
        <taxon>Conifers II</taxon>
        <taxon>Cupressales</taxon>
        <taxon>Taxaceae</taxon>
        <taxon>Taxus</taxon>
    </lineage>
</organism>
<dbReference type="GO" id="GO:0051707">
    <property type="term" value="P:response to other organism"/>
    <property type="evidence" value="ECO:0007669"/>
    <property type="project" value="UniProtKB-ARBA"/>
</dbReference>
<evidence type="ECO:0000256" key="4">
    <source>
        <dbReference type="ARBA" id="ARBA00023125"/>
    </source>
</evidence>
<feature type="domain" description="Myb-like" evidence="7">
    <location>
        <begin position="62"/>
        <end position="112"/>
    </location>
</feature>
<keyword evidence="5" id="KW-0804">Transcription</keyword>
<keyword evidence="3" id="KW-0805">Transcription regulation</keyword>
<evidence type="ECO:0000256" key="6">
    <source>
        <dbReference type="ARBA" id="ARBA00023242"/>
    </source>
</evidence>
<dbReference type="PANTHER" id="PTHR47999:SF23">
    <property type="entry name" value="TRANSCRIPTION REPRESSOR MYB4"/>
    <property type="match status" value="1"/>
</dbReference>
<dbReference type="PROSITE" id="PS50090">
    <property type="entry name" value="MYB_LIKE"/>
    <property type="match status" value="2"/>
</dbReference>
<comment type="subcellular location">
    <subcellularLocation>
        <location evidence="1">Nucleus</location>
    </subcellularLocation>
</comment>
<dbReference type="PROSITE" id="PS51294">
    <property type="entry name" value="HTH_MYB"/>
    <property type="match status" value="2"/>
</dbReference>
<evidence type="ECO:0000256" key="1">
    <source>
        <dbReference type="ARBA" id="ARBA00004123"/>
    </source>
</evidence>
<dbReference type="GO" id="GO:0000976">
    <property type="term" value="F:transcription cis-regulatory region binding"/>
    <property type="evidence" value="ECO:0007669"/>
    <property type="project" value="UniProtKB-ARBA"/>
</dbReference>
<feature type="domain" description="HTH myb-type" evidence="8">
    <location>
        <begin position="62"/>
        <end position="116"/>
    </location>
</feature>
<dbReference type="InterPro" id="IPR001005">
    <property type="entry name" value="SANT/Myb"/>
</dbReference>
<proteinExistence type="evidence at transcript level"/>
<evidence type="ECO:0000313" key="9">
    <source>
        <dbReference type="EMBL" id="QHG11486.1"/>
    </source>
</evidence>
<dbReference type="CDD" id="cd00167">
    <property type="entry name" value="SANT"/>
    <property type="match status" value="2"/>
</dbReference>
<feature type="domain" description="HTH myb-type" evidence="8">
    <location>
        <begin position="9"/>
        <end position="61"/>
    </location>
</feature>
<dbReference type="SMART" id="SM00717">
    <property type="entry name" value="SANT"/>
    <property type="match status" value="2"/>
</dbReference>
<dbReference type="PANTHER" id="PTHR47999">
    <property type="entry name" value="TRANSCRIPTION FACTOR MYB8-RELATED-RELATED"/>
    <property type="match status" value="1"/>
</dbReference>
<reference evidence="9" key="1">
    <citation type="journal article" date="2020" name="PeerJ">
        <title>The R2R3-MYB transcription factor family in Taxus chinensis: Identification, characterization, expression profiling and posttranscriptional regulation analysis.</title>
        <authorList>
            <person name="Hu X."/>
            <person name="Zhang L."/>
            <person name="Shao F."/>
            <person name="Qiu D."/>
            <person name="Wilson I.W."/>
        </authorList>
    </citation>
    <scope>NUCLEOTIDE SEQUENCE</scope>
</reference>
<keyword evidence="6" id="KW-0539">Nucleus</keyword>